<dbReference type="InterPro" id="IPR036388">
    <property type="entry name" value="WH-like_DNA-bd_sf"/>
</dbReference>
<organism evidence="7 8">
    <name type="scientific">Streptomyces rimosus subsp. rimosus</name>
    <dbReference type="NCBI Taxonomy" id="132474"/>
    <lineage>
        <taxon>Bacteria</taxon>
        <taxon>Bacillati</taxon>
        <taxon>Actinomycetota</taxon>
        <taxon>Actinomycetes</taxon>
        <taxon>Kitasatosporales</taxon>
        <taxon>Streptomycetaceae</taxon>
        <taxon>Streptomyces</taxon>
    </lineage>
</organism>
<keyword evidence="8" id="KW-1185">Reference proteome</keyword>
<dbReference type="GO" id="GO:0003677">
    <property type="term" value="F:DNA binding"/>
    <property type="evidence" value="ECO:0007669"/>
    <property type="project" value="UniProtKB-KW"/>
</dbReference>
<name>A0ABY3ZDX5_STRRM</name>
<evidence type="ECO:0000256" key="4">
    <source>
        <dbReference type="PROSITE-ProRule" id="PRU00335"/>
    </source>
</evidence>
<dbReference type="SUPFAM" id="SSF46785">
    <property type="entry name" value="Winged helix' DNA-binding domain"/>
    <property type="match status" value="1"/>
</dbReference>
<evidence type="ECO:0000313" key="8">
    <source>
        <dbReference type="Proteomes" id="UP000829494"/>
    </source>
</evidence>
<proteinExistence type="predicted"/>
<dbReference type="CDD" id="cd07377">
    <property type="entry name" value="WHTH_GntR"/>
    <property type="match status" value="1"/>
</dbReference>
<dbReference type="RefSeq" id="WP_003980664.1">
    <property type="nucleotide sequence ID" value="NZ_CP043497.1"/>
</dbReference>
<sequence length="321" mass="34757">MTAHRTPPYQRIVNDIRQRIAEGELAPGDRIPSTRQIAREWNVALATATKALTVLRQEGTVHTRARVGTVVAPVREASGAARHTAKAPGAERELSRDGVVRAAIAIADAEGLAALSMRSVAARLGTAAMSPYRYVNGKDNLVLLMADTVFGELPRPAEDPADWRARLEAGARAMWALHRKHPWLAQTGPLTRPLLLPNMLAYSEWMLSALDGHGLDPATMLDINVLLYAHVQGLAVHLEREAQAQGATGLSDEQWLDTQTAVLTRLIASGAYPTFARVVEGCGPAGYDLDLDALFELGLRSHLDGLSLLIEAGRTNRRLTP</sequence>
<keyword evidence="1" id="KW-0805">Transcription regulation</keyword>
<accession>A0ABY3ZDX5</accession>
<reference evidence="7 8" key="1">
    <citation type="submission" date="2022-03" db="EMBL/GenBank/DDBJ databases">
        <title>Complete genome of Streptomyces rimosus ssp. rimosus R7 (=ATCC 10970).</title>
        <authorList>
            <person name="Beganovic S."/>
            <person name="Ruckert C."/>
            <person name="Busche T."/>
            <person name="Kalinowski J."/>
            <person name="Wittmann C."/>
        </authorList>
    </citation>
    <scope>NUCLEOTIDE SEQUENCE [LARGE SCALE GENOMIC DNA]</scope>
    <source>
        <strain evidence="7 8">R7</strain>
    </source>
</reference>
<dbReference type="PROSITE" id="PS50949">
    <property type="entry name" value="HTH_GNTR"/>
    <property type="match status" value="1"/>
</dbReference>
<dbReference type="InterPro" id="IPR036271">
    <property type="entry name" value="Tet_transcr_reg_TetR-rel_C_sf"/>
</dbReference>
<dbReference type="InterPro" id="IPR050679">
    <property type="entry name" value="Bact_HTH_transcr_reg"/>
</dbReference>
<dbReference type="InterPro" id="IPR004111">
    <property type="entry name" value="Repressor_TetR_C"/>
</dbReference>
<gene>
    <name evidence="7" type="ORF">SRIMR7_39795</name>
</gene>
<protein>
    <submittedName>
        <fullName evidence="7">DNA-binding transcriptional repressor ExuR</fullName>
    </submittedName>
</protein>
<dbReference type="SUPFAM" id="SSF46689">
    <property type="entry name" value="Homeodomain-like"/>
    <property type="match status" value="1"/>
</dbReference>
<keyword evidence="2 4" id="KW-0238">DNA-binding</keyword>
<dbReference type="PROSITE" id="PS50977">
    <property type="entry name" value="HTH_TETR_2"/>
    <property type="match status" value="1"/>
</dbReference>
<evidence type="ECO:0000256" key="1">
    <source>
        <dbReference type="ARBA" id="ARBA00023015"/>
    </source>
</evidence>
<evidence type="ECO:0000313" key="7">
    <source>
        <dbReference type="EMBL" id="UNZ08314.1"/>
    </source>
</evidence>
<dbReference type="SMART" id="SM00345">
    <property type="entry name" value="HTH_GNTR"/>
    <property type="match status" value="1"/>
</dbReference>
<evidence type="ECO:0000259" key="5">
    <source>
        <dbReference type="PROSITE" id="PS50949"/>
    </source>
</evidence>
<dbReference type="PANTHER" id="PTHR44846:SF17">
    <property type="entry name" value="GNTR-FAMILY TRANSCRIPTIONAL REGULATOR"/>
    <property type="match status" value="1"/>
</dbReference>
<dbReference type="InterPro" id="IPR000524">
    <property type="entry name" value="Tscrpt_reg_HTH_GntR"/>
</dbReference>
<feature type="domain" description="HTH tetR-type" evidence="6">
    <location>
        <begin position="93"/>
        <end position="153"/>
    </location>
</feature>
<dbReference type="Pfam" id="PF00392">
    <property type="entry name" value="GntR"/>
    <property type="match status" value="1"/>
</dbReference>
<dbReference type="EMBL" id="CP094298">
    <property type="protein sequence ID" value="UNZ08314.1"/>
    <property type="molecule type" value="Genomic_DNA"/>
</dbReference>
<dbReference type="InterPro" id="IPR001647">
    <property type="entry name" value="HTH_TetR"/>
</dbReference>
<dbReference type="GeneID" id="66852533"/>
<dbReference type="InterPro" id="IPR009057">
    <property type="entry name" value="Homeodomain-like_sf"/>
</dbReference>
<dbReference type="Pfam" id="PF02909">
    <property type="entry name" value="TetR_C_1"/>
    <property type="match status" value="1"/>
</dbReference>
<dbReference type="Gene3D" id="1.10.357.10">
    <property type="entry name" value="Tetracycline Repressor, domain 2"/>
    <property type="match status" value="1"/>
</dbReference>
<dbReference type="Gene3D" id="1.10.10.60">
    <property type="entry name" value="Homeodomain-like"/>
    <property type="match status" value="1"/>
</dbReference>
<dbReference type="Gene3D" id="1.10.10.10">
    <property type="entry name" value="Winged helix-like DNA-binding domain superfamily/Winged helix DNA-binding domain"/>
    <property type="match status" value="1"/>
</dbReference>
<dbReference type="PANTHER" id="PTHR44846">
    <property type="entry name" value="MANNOSYL-D-GLYCERATE TRANSPORT/METABOLISM SYSTEM REPRESSOR MNGR-RELATED"/>
    <property type="match status" value="1"/>
</dbReference>
<feature type="domain" description="HTH gntR-type" evidence="5">
    <location>
        <begin position="6"/>
        <end position="74"/>
    </location>
</feature>
<evidence type="ECO:0000256" key="2">
    <source>
        <dbReference type="ARBA" id="ARBA00023125"/>
    </source>
</evidence>
<dbReference type="InterPro" id="IPR036390">
    <property type="entry name" value="WH_DNA-bd_sf"/>
</dbReference>
<dbReference type="Proteomes" id="UP000829494">
    <property type="component" value="Chromosome"/>
</dbReference>
<evidence type="ECO:0000259" key="6">
    <source>
        <dbReference type="PROSITE" id="PS50977"/>
    </source>
</evidence>
<evidence type="ECO:0000256" key="3">
    <source>
        <dbReference type="ARBA" id="ARBA00023163"/>
    </source>
</evidence>
<dbReference type="SUPFAM" id="SSF48498">
    <property type="entry name" value="Tetracyclin repressor-like, C-terminal domain"/>
    <property type="match status" value="1"/>
</dbReference>
<keyword evidence="3" id="KW-0804">Transcription</keyword>
<feature type="DNA-binding region" description="H-T-H motif" evidence="4">
    <location>
        <begin position="116"/>
        <end position="135"/>
    </location>
</feature>